<dbReference type="Proteomes" id="UP000298030">
    <property type="component" value="Unassembled WGS sequence"/>
</dbReference>
<reference evidence="1 2" key="1">
    <citation type="journal article" date="2019" name="Nat. Ecol. Evol.">
        <title>Megaphylogeny resolves global patterns of mushroom evolution.</title>
        <authorList>
            <person name="Varga T."/>
            <person name="Krizsan K."/>
            <person name="Foldi C."/>
            <person name="Dima B."/>
            <person name="Sanchez-Garcia M."/>
            <person name="Sanchez-Ramirez S."/>
            <person name="Szollosi G.J."/>
            <person name="Szarkandi J.G."/>
            <person name="Papp V."/>
            <person name="Albert L."/>
            <person name="Andreopoulos W."/>
            <person name="Angelini C."/>
            <person name="Antonin V."/>
            <person name="Barry K.W."/>
            <person name="Bougher N.L."/>
            <person name="Buchanan P."/>
            <person name="Buyck B."/>
            <person name="Bense V."/>
            <person name="Catcheside P."/>
            <person name="Chovatia M."/>
            <person name="Cooper J."/>
            <person name="Damon W."/>
            <person name="Desjardin D."/>
            <person name="Finy P."/>
            <person name="Geml J."/>
            <person name="Haridas S."/>
            <person name="Hughes K."/>
            <person name="Justo A."/>
            <person name="Karasinski D."/>
            <person name="Kautmanova I."/>
            <person name="Kiss B."/>
            <person name="Kocsube S."/>
            <person name="Kotiranta H."/>
            <person name="LaButti K.M."/>
            <person name="Lechner B.E."/>
            <person name="Liimatainen K."/>
            <person name="Lipzen A."/>
            <person name="Lukacs Z."/>
            <person name="Mihaltcheva S."/>
            <person name="Morgado L.N."/>
            <person name="Niskanen T."/>
            <person name="Noordeloos M.E."/>
            <person name="Ohm R.A."/>
            <person name="Ortiz-Santana B."/>
            <person name="Ovrebo C."/>
            <person name="Racz N."/>
            <person name="Riley R."/>
            <person name="Savchenko A."/>
            <person name="Shiryaev A."/>
            <person name="Soop K."/>
            <person name="Spirin V."/>
            <person name="Szebenyi C."/>
            <person name="Tomsovsky M."/>
            <person name="Tulloss R.E."/>
            <person name="Uehling J."/>
            <person name="Grigoriev I.V."/>
            <person name="Vagvolgyi C."/>
            <person name="Papp T."/>
            <person name="Martin F.M."/>
            <person name="Miettinen O."/>
            <person name="Hibbett D.S."/>
            <person name="Nagy L.G."/>
        </authorList>
    </citation>
    <scope>NUCLEOTIDE SEQUENCE [LARGE SCALE GENOMIC DNA]</scope>
    <source>
        <strain evidence="1 2">FP101781</strain>
    </source>
</reference>
<gene>
    <name evidence="1" type="ORF">FA13DRAFT_1727067</name>
</gene>
<organism evidence="1 2">
    <name type="scientific">Coprinellus micaceus</name>
    <name type="common">Glistening ink-cap mushroom</name>
    <name type="synonym">Coprinus micaceus</name>
    <dbReference type="NCBI Taxonomy" id="71717"/>
    <lineage>
        <taxon>Eukaryota</taxon>
        <taxon>Fungi</taxon>
        <taxon>Dikarya</taxon>
        <taxon>Basidiomycota</taxon>
        <taxon>Agaricomycotina</taxon>
        <taxon>Agaricomycetes</taxon>
        <taxon>Agaricomycetidae</taxon>
        <taxon>Agaricales</taxon>
        <taxon>Agaricineae</taxon>
        <taxon>Psathyrellaceae</taxon>
        <taxon>Coprinellus</taxon>
    </lineage>
</organism>
<evidence type="ECO:0000313" key="2">
    <source>
        <dbReference type="Proteomes" id="UP000298030"/>
    </source>
</evidence>
<dbReference type="InterPro" id="IPR011990">
    <property type="entry name" value="TPR-like_helical_dom_sf"/>
</dbReference>
<name>A0A4Y7TS36_COPMI</name>
<dbReference type="Gene3D" id="1.25.40.10">
    <property type="entry name" value="Tetratricopeptide repeat domain"/>
    <property type="match status" value="1"/>
</dbReference>
<comment type="caution">
    <text evidence="1">The sequence shown here is derived from an EMBL/GenBank/DDBJ whole genome shotgun (WGS) entry which is preliminary data.</text>
</comment>
<sequence>MESIAELDESILLSREALGLSPPGHGDYSKILNELSWSLISRYEAQGLIEDLEESIRLGRQALALQRIGYPRRYNPLETLAKSLHFQPEHLDEALQLSRESVSLISPGHDAYCQNMMTLATILLRHHERSGASDKLEEAISVCTEALSSCPPTYFLHPRLLALQVKLAEVQSSSSSTR</sequence>
<protein>
    <recommendedName>
        <fullName evidence="3">TPR-like protein</fullName>
    </recommendedName>
</protein>
<evidence type="ECO:0000313" key="1">
    <source>
        <dbReference type="EMBL" id="TEB36708.1"/>
    </source>
</evidence>
<dbReference type="EMBL" id="QPFP01000005">
    <property type="protein sequence ID" value="TEB36708.1"/>
    <property type="molecule type" value="Genomic_DNA"/>
</dbReference>
<keyword evidence="2" id="KW-1185">Reference proteome</keyword>
<evidence type="ECO:0008006" key="3">
    <source>
        <dbReference type="Google" id="ProtNLM"/>
    </source>
</evidence>
<dbReference type="STRING" id="71717.A0A4Y7TS36"/>
<dbReference type="OrthoDB" id="3217196at2759"/>
<accession>A0A4Y7TS36</accession>
<dbReference type="AlphaFoldDB" id="A0A4Y7TS36"/>
<proteinExistence type="predicted"/>